<dbReference type="Pfam" id="PF05742">
    <property type="entry name" value="TANGO2"/>
    <property type="match status" value="1"/>
</dbReference>
<evidence type="ECO:0000313" key="2">
    <source>
        <dbReference type="Proteomes" id="UP000761534"/>
    </source>
</evidence>
<dbReference type="EMBL" id="SWFS01000441">
    <property type="protein sequence ID" value="KAA8903411.1"/>
    <property type="molecule type" value="Genomic_DNA"/>
</dbReference>
<proteinExistence type="predicted"/>
<dbReference type="AlphaFoldDB" id="A0A642UQB5"/>
<organism evidence="1 2">
    <name type="scientific">Trichomonascus ciferrii</name>
    <dbReference type="NCBI Taxonomy" id="44093"/>
    <lineage>
        <taxon>Eukaryota</taxon>
        <taxon>Fungi</taxon>
        <taxon>Dikarya</taxon>
        <taxon>Ascomycota</taxon>
        <taxon>Saccharomycotina</taxon>
        <taxon>Dipodascomycetes</taxon>
        <taxon>Dipodascales</taxon>
        <taxon>Trichomonascaceae</taxon>
        <taxon>Trichomonascus</taxon>
        <taxon>Trichomonascus ciferrii complex</taxon>
    </lineage>
</organism>
<dbReference type="GO" id="GO:0007030">
    <property type="term" value="P:Golgi organization"/>
    <property type="evidence" value="ECO:0007669"/>
    <property type="project" value="TreeGrafter"/>
</dbReference>
<dbReference type="GO" id="GO:0005794">
    <property type="term" value="C:Golgi apparatus"/>
    <property type="evidence" value="ECO:0007669"/>
    <property type="project" value="TreeGrafter"/>
</dbReference>
<evidence type="ECO:0008006" key="3">
    <source>
        <dbReference type="Google" id="ProtNLM"/>
    </source>
</evidence>
<protein>
    <recommendedName>
        <fullName evidence="3">NRDE family protein</fullName>
    </recommendedName>
</protein>
<keyword evidence="2" id="KW-1185">Reference proteome</keyword>
<dbReference type="Proteomes" id="UP000761534">
    <property type="component" value="Unassembled WGS sequence"/>
</dbReference>
<dbReference type="OrthoDB" id="191601at2759"/>
<accession>A0A642UQB5</accession>
<evidence type="ECO:0000313" key="1">
    <source>
        <dbReference type="EMBL" id="KAA8903411.1"/>
    </source>
</evidence>
<gene>
    <name evidence="1" type="ORF">TRICI_005701</name>
</gene>
<dbReference type="GO" id="GO:0009306">
    <property type="term" value="P:protein secretion"/>
    <property type="evidence" value="ECO:0007669"/>
    <property type="project" value="TreeGrafter"/>
</dbReference>
<sequence length="257" mass="28990">MSLSNRDEFLDRPTANAHFWPDPHNEVLAPCDLARAERGTWIGISKSGKFAALLNFHEEDSAKVVGEVSRGKFPKDFLSSAQPTIDWIRKTRASYGESLEKAGGFTLVCGEVHPDNVNLSLFSNRPNNKEQLFDENEKTVCISNALMHQEWPKVELGKKLLTETIDRSTRENWTQDVLIDHLFGILSTDTYPKESSDLIHDLRKSIFIPKLPLKTALGETYGTRTQTVILVKRSGEIKYIERNVLSGATEDFSLLVN</sequence>
<reference evidence="1" key="1">
    <citation type="journal article" date="2019" name="G3 (Bethesda)">
        <title>Genome Assemblies of Two Rare Opportunistic Yeast Pathogens: Diutina rugosa (syn. Candida rugosa) and Trichomonascus ciferrii (syn. Candida ciferrii).</title>
        <authorList>
            <person name="Mixao V."/>
            <person name="Saus E."/>
            <person name="Hansen A.P."/>
            <person name="Lass-Florl C."/>
            <person name="Gabaldon T."/>
        </authorList>
    </citation>
    <scope>NUCLEOTIDE SEQUENCE</scope>
    <source>
        <strain evidence="1">CBS 4856</strain>
    </source>
</reference>
<dbReference type="PANTHER" id="PTHR17985">
    <property type="entry name" value="SER/THR-RICH PROTEIN T10 IN DGCR REGION"/>
    <property type="match status" value="1"/>
</dbReference>
<name>A0A642UQB5_9ASCO</name>
<dbReference type="PANTHER" id="PTHR17985:SF8">
    <property type="entry name" value="TRANSPORT AND GOLGI ORGANIZATION PROTEIN 2 HOMOLOG"/>
    <property type="match status" value="1"/>
</dbReference>
<comment type="caution">
    <text evidence="1">The sequence shown here is derived from an EMBL/GenBank/DDBJ whole genome shotgun (WGS) entry which is preliminary data.</text>
</comment>
<dbReference type="InterPro" id="IPR008551">
    <property type="entry name" value="TANGO2"/>
</dbReference>
<dbReference type="VEuPathDB" id="FungiDB:TRICI_005701"/>